<dbReference type="SUPFAM" id="SSF53850">
    <property type="entry name" value="Periplasmic binding protein-like II"/>
    <property type="match status" value="1"/>
</dbReference>
<dbReference type="PANTHER" id="PTHR30419">
    <property type="entry name" value="HTH-TYPE TRANSCRIPTIONAL REGULATOR YBHD"/>
    <property type="match status" value="1"/>
</dbReference>
<proteinExistence type="inferred from homology"/>
<dbReference type="InterPro" id="IPR036390">
    <property type="entry name" value="WH_DNA-bd_sf"/>
</dbReference>
<evidence type="ECO:0000259" key="5">
    <source>
        <dbReference type="PROSITE" id="PS50931"/>
    </source>
</evidence>
<reference evidence="6" key="1">
    <citation type="submission" date="2020-06" db="EMBL/GenBank/DDBJ databases">
        <title>Genomic insights into acetone-butanol-ethanol (ABE) fermentation by sequencing solventogenic clostridia strains.</title>
        <authorList>
            <person name="Brown S."/>
        </authorList>
    </citation>
    <scope>NUCLEOTIDE SEQUENCE</scope>
    <source>
        <strain evidence="6">DJ123</strain>
    </source>
</reference>
<sequence length="304" mass="35727">MNKRELNYFLKVYEYKSIKKAAENLFISSQGLSKTIKNIETELEVKLFTRTAHGVEPTIHARKLKRRAEIIVTEFENIKNDILVEKEEMTTVLRVLSTYGVLKYLTLDFVQDFYAKYPNIRLNIVEYPERPIENMLKEEQIEIAFLPAPIDNTNFEAKFCTTHRHCLIIHKSNTLAQKDFITYEDLKGIPLAIKGREFNIYSNNINRFIKEGVNPNILLETSEEKLIHEVARRDWGVGVSLDFIAYAVKNDDTVIRPFADKTCVKDVYLVKKIEKKLSKEAQCFEEFTLEWLKNNRDVLFKWFI</sequence>
<dbReference type="Gene3D" id="3.40.190.290">
    <property type="match status" value="1"/>
</dbReference>
<keyword evidence="4" id="KW-0804">Transcription</keyword>
<dbReference type="InterPro" id="IPR050950">
    <property type="entry name" value="HTH-type_LysR_regulators"/>
</dbReference>
<comment type="similarity">
    <text evidence="1">Belongs to the LysR transcriptional regulatory family.</text>
</comment>
<dbReference type="EMBL" id="JABTDW010000001">
    <property type="protein sequence ID" value="NSB17019.1"/>
    <property type="molecule type" value="Genomic_DNA"/>
</dbReference>
<dbReference type="GO" id="GO:0005829">
    <property type="term" value="C:cytosol"/>
    <property type="evidence" value="ECO:0007669"/>
    <property type="project" value="TreeGrafter"/>
</dbReference>
<evidence type="ECO:0000313" key="7">
    <source>
        <dbReference type="Proteomes" id="UP000822184"/>
    </source>
</evidence>
<dbReference type="RefSeq" id="WP_173715374.1">
    <property type="nucleotide sequence ID" value="NZ_JABTDW010000001.1"/>
</dbReference>
<dbReference type="Pfam" id="PF00126">
    <property type="entry name" value="HTH_1"/>
    <property type="match status" value="1"/>
</dbReference>
<organism evidence="6 7">
    <name type="scientific">Clostridium beijerinckii</name>
    <name type="common">Clostridium MP</name>
    <dbReference type="NCBI Taxonomy" id="1520"/>
    <lineage>
        <taxon>Bacteria</taxon>
        <taxon>Bacillati</taxon>
        <taxon>Bacillota</taxon>
        <taxon>Clostridia</taxon>
        <taxon>Eubacteriales</taxon>
        <taxon>Clostridiaceae</taxon>
        <taxon>Clostridium</taxon>
    </lineage>
</organism>
<dbReference type="Proteomes" id="UP000822184">
    <property type="component" value="Unassembled WGS sequence"/>
</dbReference>
<accession>A0AAE5EY29</accession>
<dbReference type="CDD" id="cd05466">
    <property type="entry name" value="PBP2_LTTR_substrate"/>
    <property type="match status" value="1"/>
</dbReference>
<evidence type="ECO:0000256" key="4">
    <source>
        <dbReference type="ARBA" id="ARBA00023163"/>
    </source>
</evidence>
<gene>
    <name evidence="6" type="ORF">BCD95_005278</name>
</gene>
<evidence type="ECO:0000256" key="2">
    <source>
        <dbReference type="ARBA" id="ARBA00023015"/>
    </source>
</evidence>
<name>A0AAE5EY29_CLOBE</name>
<comment type="caution">
    <text evidence="6">The sequence shown here is derived from an EMBL/GenBank/DDBJ whole genome shotgun (WGS) entry which is preliminary data.</text>
</comment>
<evidence type="ECO:0000256" key="3">
    <source>
        <dbReference type="ARBA" id="ARBA00023125"/>
    </source>
</evidence>
<dbReference type="InterPro" id="IPR005119">
    <property type="entry name" value="LysR_subst-bd"/>
</dbReference>
<dbReference type="SUPFAM" id="SSF46785">
    <property type="entry name" value="Winged helix' DNA-binding domain"/>
    <property type="match status" value="1"/>
</dbReference>
<dbReference type="GO" id="GO:0003700">
    <property type="term" value="F:DNA-binding transcription factor activity"/>
    <property type="evidence" value="ECO:0007669"/>
    <property type="project" value="InterPro"/>
</dbReference>
<keyword evidence="2" id="KW-0805">Transcription regulation</keyword>
<evidence type="ECO:0000256" key="1">
    <source>
        <dbReference type="ARBA" id="ARBA00009437"/>
    </source>
</evidence>
<dbReference type="GO" id="GO:0003677">
    <property type="term" value="F:DNA binding"/>
    <property type="evidence" value="ECO:0007669"/>
    <property type="project" value="UniProtKB-KW"/>
</dbReference>
<feature type="domain" description="HTH lysR-type" evidence="5">
    <location>
        <begin position="1"/>
        <end position="58"/>
    </location>
</feature>
<dbReference type="PROSITE" id="PS50931">
    <property type="entry name" value="HTH_LYSR"/>
    <property type="match status" value="1"/>
</dbReference>
<dbReference type="Gene3D" id="1.10.10.10">
    <property type="entry name" value="Winged helix-like DNA-binding domain superfamily/Winged helix DNA-binding domain"/>
    <property type="match status" value="1"/>
</dbReference>
<dbReference type="PANTHER" id="PTHR30419:SF8">
    <property type="entry name" value="NITROGEN ASSIMILATION TRANSCRIPTIONAL ACTIVATOR-RELATED"/>
    <property type="match status" value="1"/>
</dbReference>
<dbReference type="Pfam" id="PF03466">
    <property type="entry name" value="LysR_substrate"/>
    <property type="match status" value="1"/>
</dbReference>
<dbReference type="AlphaFoldDB" id="A0AAE5EY29"/>
<protein>
    <submittedName>
        <fullName evidence="6">DNA-binding transcriptional LysR family regulator</fullName>
    </submittedName>
</protein>
<evidence type="ECO:0000313" key="6">
    <source>
        <dbReference type="EMBL" id="NSB17019.1"/>
    </source>
</evidence>
<dbReference type="InterPro" id="IPR036388">
    <property type="entry name" value="WH-like_DNA-bd_sf"/>
</dbReference>
<keyword evidence="3 6" id="KW-0238">DNA-binding</keyword>
<dbReference type="InterPro" id="IPR000847">
    <property type="entry name" value="LysR_HTH_N"/>
</dbReference>